<dbReference type="AlphaFoldDB" id="A0A1J4Y5B0"/>
<dbReference type="EMBL" id="MNWX01000009">
    <property type="protein sequence ID" value="OIO65735.1"/>
    <property type="molecule type" value="Genomic_DNA"/>
</dbReference>
<dbReference type="InterPro" id="IPR031807">
    <property type="entry name" value="HicB-like"/>
</dbReference>
<feature type="domain" description="HicB-like antitoxin of toxin-antitoxin system" evidence="1">
    <location>
        <begin position="15"/>
        <end position="60"/>
    </location>
</feature>
<dbReference type="PANTHER" id="PTHR34504">
    <property type="entry name" value="ANTITOXIN HICB"/>
    <property type="match status" value="1"/>
</dbReference>
<dbReference type="PANTHER" id="PTHR34504:SF4">
    <property type="entry name" value="ANTITOXIN HICB"/>
    <property type="match status" value="1"/>
</dbReference>
<dbReference type="SUPFAM" id="SSF143100">
    <property type="entry name" value="TTHA1013/TTHA0281-like"/>
    <property type="match status" value="1"/>
</dbReference>
<sequence length="82" mass="9521">MAKIKSKFSYGRRLPLLVEKGEDGFYVVECPLFEGCYTQGKTLDEALRNIREVIELILEEKKTREILKSYNPEEISLHTITV</sequence>
<dbReference type="InterPro" id="IPR035069">
    <property type="entry name" value="TTHA1013/TTHA0281-like"/>
</dbReference>
<organism evidence="2 3">
    <name type="scientific">Candidatus Wolfebacteria bacterium CG1_02_39_135</name>
    <dbReference type="NCBI Taxonomy" id="1805425"/>
    <lineage>
        <taxon>Bacteria</taxon>
        <taxon>Candidatus Wolfeibacteriota</taxon>
    </lineage>
</organism>
<evidence type="ECO:0000313" key="2">
    <source>
        <dbReference type="EMBL" id="OIO65735.1"/>
    </source>
</evidence>
<dbReference type="STRING" id="1805425.AUJ30_00595"/>
<dbReference type="Pfam" id="PF15919">
    <property type="entry name" value="HicB_lk_antitox"/>
    <property type="match status" value="1"/>
</dbReference>
<protein>
    <recommendedName>
        <fullName evidence="1">HicB-like antitoxin of toxin-antitoxin system domain-containing protein</fullName>
    </recommendedName>
</protein>
<dbReference type="Gene3D" id="3.30.160.250">
    <property type="match status" value="1"/>
</dbReference>
<comment type="caution">
    <text evidence="2">The sequence shown here is derived from an EMBL/GenBank/DDBJ whole genome shotgun (WGS) entry which is preliminary data.</text>
</comment>
<reference evidence="2 3" key="1">
    <citation type="journal article" date="2016" name="Environ. Microbiol.">
        <title>Genomic resolution of a cold subsurface aquifer community provides metabolic insights for novel microbes adapted to high CO concentrations.</title>
        <authorList>
            <person name="Probst A.J."/>
            <person name="Castelle C.J."/>
            <person name="Singh A."/>
            <person name="Brown C.T."/>
            <person name="Anantharaman K."/>
            <person name="Sharon I."/>
            <person name="Hug L.A."/>
            <person name="Burstein D."/>
            <person name="Emerson J.B."/>
            <person name="Thomas B.C."/>
            <person name="Banfield J.F."/>
        </authorList>
    </citation>
    <scope>NUCLEOTIDE SEQUENCE [LARGE SCALE GENOMIC DNA]</scope>
    <source>
        <strain evidence="2">CG1_02_39_135</strain>
    </source>
</reference>
<proteinExistence type="predicted"/>
<evidence type="ECO:0000313" key="3">
    <source>
        <dbReference type="Proteomes" id="UP000182693"/>
    </source>
</evidence>
<name>A0A1J4Y5B0_9BACT</name>
<gene>
    <name evidence="2" type="ORF">AUJ30_00595</name>
</gene>
<dbReference type="InterPro" id="IPR051404">
    <property type="entry name" value="TA_system_antitoxin"/>
</dbReference>
<evidence type="ECO:0000259" key="1">
    <source>
        <dbReference type="Pfam" id="PF15919"/>
    </source>
</evidence>
<accession>A0A1J4Y5B0</accession>
<dbReference type="Proteomes" id="UP000182693">
    <property type="component" value="Unassembled WGS sequence"/>
</dbReference>